<organism evidence="2 3">
    <name type="scientific">Pantoea phage vB_PagM_AAM37</name>
    <dbReference type="NCBI Taxonomy" id="2588093"/>
    <lineage>
        <taxon>Viruses</taxon>
        <taxon>Duplodnaviria</taxon>
        <taxon>Heunggongvirae</taxon>
        <taxon>Uroviricota</taxon>
        <taxon>Caudoviricetes</taxon>
        <taxon>Dibbivirus</taxon>
        <taxon>Dibbivirus AAM37</taxon>
    </lineage>
</organism>
<dbReference type="InterPro" id="IPR007499">
    <property type="entry name" value="ERF_bacteria_virus"/>
</dbReference>
<accession>A0A513ZYE9</accession>
<proteinExistence type="predicted"/>
<evidence type="ECO:0000313" key="3">
    <source>
        <dbReference type="Proteomes" id="UP000317930"/>
    </source>
</evidence>
<evidence type="ECO:0000313" key="2">
    <source>
        <dbReference type="EMBL" id="QDH45704.1"/>
    </source>
</evidence>
<dbReference type="Pfam" id="PF04404">
    <property type="entry name" value="ERF"/>
    <property type="match status" value="1"/>
</dbReference>
<sequence>MIYTDKKDELIPALFKARKAMSSGAKKNTQNNHLKNKYANLESFLHAIRPALEAEGLMIQQSWEVGAEKSVIYLNTEVMHISGQSMQVTSPFPISKADAHGMGSAITYARRYAIACIFGIAQADDDGNATRKTSTDVVKSLEQAETVEQLSEIYRIAMGPKYFGGDSAAGRVITAKYNERKNELIKPGEGFRPSAARQAPQPVDEPQLAQDAAPSDFNEF</sequence>
<protein>
    <submittedName>
        <fullName evidence="2">Putative recombination protein</fullName>
    </submittedName>
</protein>
<reference evidence="2 3" key="1">
    <citation type="submission" date="2019-04" db="EMBL/GenBank/DDBJ databases">
        <title>Complete genome sequence of Pantoea sp. infecting bacteriophage vB_PagM_AAM37.</title>
        <authorList>
            <person name="Truncaite L."/>
            <person name="Simoliuniene M."/>
            <person name="Zajanckauskaite A."/>
            <person name="Meskys R."/>
            <person name="Simoliunas E."/>
        </authorList>
    </citation>
    <scope>NUCLEOTIDE SEQUENCE [LARGE SCALE GENOMIC DNA]</scope>
    <source>
        <strain evidence="2">AAM37</strain>
    </source>
</reference>
<gene>
    <name evidence="2" type="ORF">AAM37_gp33</name>
</gene>
<evidence type="ECO:0000256" key="1">
    <source>
        <dbReference type="SAM" id="MobiDB-lite"/>
    </source>
</evidence>
<feature type="region of interest" description="Disordered" evidence="1">
    <location>
        <begin position="183"/>
        <end position="220"/>
    </location>
</feature>
<name>A0A513ZYE9_9CAUD</name>
<keyword evidence="3" id="KW-1185">Reference proteome</keyword>
<dbReference type="EMBL" id="MK798143">
    <property type="protein sequence ID" value="QDH45704.1"/>
    <property type="molecule type" value="Genomic_DNA"/>
</dbReference>
<dbReference type="Proteomes" id="UP000317930">
    <property type="component" value="Segment"/>
</dbReference>